<dbReference type="Pfam" id="PF11085">
    <property type="entry name" value="YqhR"/>
    <property type="match status" value="1"/>
</dbReference>
<proteinExistence type="predicted"/>
<dbReference type="RefSeq" id="WP_268780846.1">
    <property type="nucleotide sequence ID" value="NZ_JAPRAT010000027.1"/>
</dbReference>
<evidence type="ECO:0000256" key="1">
    <source>
        <dbReference type="SAM" id="Phobius"/>
    </source>
</evidence>
<evidence type="ECO:0000313" key="3">
    <source>
        <dbReference type="Proteomes" id="UP001084197"/>
    </source>
</evidence>
<keyword evidence="3" id="KW-1185">Reference proteome</keyword>
<dbReference type="AlphaFoldDB" id="A0A9J6REU6"/>
<accession>A0A9J6REU6</accession>
<dbReference type="EMBL" id="JAPRAT010000027">
    <property type="protein sequence ID" value="MCZ0704079.1"/>
    <property type="molecule type" value="Genomic_DNA"/>
</dbReference>
<protein>
    <submittedName>
        <fullName evidence="2">YqhR family membrane protein</fullName>
    </submittedName>
</protein>
<feature type="transmembrane region" description="Helical" evidence="1">
    <location>
        <begin position="97"/>
        <end position="118"/>
    </location>
</feature>
<keyword evidence="1" id="KW-0472">Membrane</keyword>
<dbReference type="InterPro" id="IPR024563">
    <property type="entry name" value="YqhR"/>
</dbReference>
<organism evidence="2 3">
    <name type="scientific">Natronobacillus azotifigens</name>
    <dbReference type="NCBI Taxonomy" id="472978"/>
    <lineage>
        <taxon>Bacteria</taxon>
        <taxon>Bacillati</taxon>
        <taxon>Bacillota</taxon>
        <taxon>Bacilli</taxon>
        <taxon>Bacillales</taxon>
        <taxon>Bacillaceae</taxon>
        <taxon>Natronobacillus</taxon>
    </lineage>
</organism>
<comment type="caution">
    <text evidence="2">The sequence shown here is derived from an EMBL/GenBank/DDBJ whole genome shotgun (WGS) entry which is preliminary data.</text>
</comment>
<keyword evidence="1" id="KW-1133">Transmembrane helix</keyword>
<keyword evidence="1" id="KW-0812">Transmembrane</keyword>
<reference evidence="2" key="1">
    <citation type="submission" date="2022-11" db="EMBL/GenBank/DDBJ databases">
        <title>WGS of Natronobacillus azotifigens 24KS-1, an anaerobic diazotrophic haloalkaliphile from soda-rich habitats.</title>
        <authorList>
            <person name="Sorokin D.Y."/>
            <person name="Merkel A.Y."/>
        </authorList>
    </citation>
    <scope>NUCLEOTIDE SEQUENCE</scope>
    <source>
        <strain evidence="2">24KS-1</strain>
    </source>
</reference>
<name>A0A9J6REU6_9BACI</name>
<evidence type="ECO:0000313" key="2">
    <source>
        <dbReference type="EMBL" id="MCZ0704079.1"/>
    </source>
</evidence>
<feature type="transmembrane region" description="Helical" evidence="1">
    <location>
        <begin position="133"/>
        <end position="153"/>
    </location>
</feature>
<feature type="transmembrane region" description="Helical" evidence="1">
    <location>
        <begin position="21"/>
        <end position="46"/>
    </location>
</feature>
<gene>
    <name evidence="2" type="ORF">OWO01_12760</name>
</gene>
<feature type="transmembrane region" description="Helical" evidence="1">
    <location>
        <begin position="66"/>
        <end position="90"/>
    </location>
</feature>
<dbReference type="Proteomes" id="UP001084197">
    <property type="component" value="Unassembled WGS sequence"/>
</dbReference>
<sequence>MELKQPIHLKKEKPSAIIWKTVSTGFFGGILWSLVGVFFAFFNFTVVSPGSFVISSWLHGEWTDGWLAEMIAVLVLGVLSILIALLYLLVLKKLQGILPGLLFGFGLWGIVFGLILPLCPNMKPLLELDSDTIVTTLCLYLLYGVFIGFTISYDHLDRQQNKK</sequence>